<dbReference type="Pfam" id="PF22352">
    <property type="entry name" value="K319L-like_PKD"/>
    <property type="match status" value="1"/>
</dbReference>
<evidence type="ECO:0000313" key="2">
    <source>
        <dbReference type="Proteomes" id="UP000075349"/>
    </source>
</evidence>
<dbReference type="EMBL" id="LOMK01000001">
    <property type="protein sequence ID" value="KYN25026.1"/>
    <property type="molecule type" value="Genomic_DNA"/>
</dbReference>
<dbReference type="InterPro" id="IPR029865">
    <property type="entry name" value="KIAA0319-like"/>
</dbReference>
<evidence type="ECO:0008006" key="3">
    <source>
        <dbReference type="Google" id="ProtNLM"/>
    </source>
</evidence>
<name>A0A151JH88_9VIBR</name>
<gene>
    <name evidence="1" type="ORF">AUQ44_04345</name>
</gene>
<dbReference type="PROSITE" id="PS51257">
    <property type="entry name" value="PROKAR_LIPOPROTEIN"/>
    <property type="match status" value="1"/>
</dbReference>
<reference evidence="2" key="1">
    <citation type="submission" date="2015-12" db="EMBL/GenBank/DDBJ databases">
        <authorList>
            <person name="Tarr C.L."/>
            <person name="Gladney L.M."/>
        </authorList>
    </citation>
    <scope>NUCLEOTIDE SEQUENCE [LARGE SCALE GENOMIC DNA]</scope>
    <source>
        <strain evidence="2">2756-81</strain>
    </source>
</reference>
<evidence type="ECO:0000313" key="1">
    <source>
        <dbReference type="EMBL" id="KYN25026.1"/>
    </source>
</evidence>
<proteinExistence type="predicted"/>
<dbReference type="Gene3D" id="2.60.40.10">
    <property type="entry name" value="Immunoglobulins"/>
    <property type="match status" value="1"/>
</dbReference>
<dbReference type="InterPro" id="IPR013783">
    <property type="entry name" value="Ig-like_fold"/>
</dbReference>
<accession>A0A151JH88</accession>
<dbReference type="GO" id="GO:0016020">
    <property type="term" value="C:membrane"/>
    <property type="evidence" value="ECO:0007669"/>
    <property type="project" value="TreeGrafter"/>
</dbReference>
<comment type="caution">
    <text evidence="1">The sequence shown here is derived from an EMBL/GenBank/DDBJ whole genome shotgun (WGS) entry which is preliminary data.</text>
</comment>
<organism evidence="1 2">
    <name type="scientific">Vibrio cidicii</name>
    <dbReference type="NCBI Taxonomy" id="1763883"/>
    <lineage>
        <taxon>Bacteria</taxon>
        <taxon>Pseudomonadati</taxon>
        <taxon>Pseudomonadota</taxon>
        <taxon>Gammaproteobacteria</taxon>
        <taxon>Vibrionales</taxon>
        <taxon>Vibrionaceae</taxon>
        <taxon>Vibrio</taxon>
    </lineage>
</organism>
<sequence length="259" mass="27906">MFKSAKIVLMFGVMALVSGCDVDDVTDADKLSKPTVNAGSDQLLKLPLNSITLSGSAKSFLSVYKIKTTSWSQVAGPQQLALLNADKLTATALYPATAGTYIFQLYAKDTGGRSNTDQVKIIIEPATQASAIRRMQSNTVSNEIAAVSWRYGAQNQGVLVFAALGNIDLSELKQQLNLAIEELNSAAELSLDFSQSTGGDVQTALQIIETLSQQSLPVCLQDRCSQLYAGYLSERAFSLEPHCNSVPMCVDGLLQERRD</sequence>
<dbReference type="GO" id="GO:0031410">
    <property type="term" value="C:cytoplasmic vesicle"/>
    <property type="evidence" value="ECO:0007669"/>
    <property type="project" value="TreeGrafter"/>
</dbReference>
<protein>
    <recommendedName>
        <fullName evidence="3">PKD/Chitinase domain-containing protein</fullName>
    </recommendedName>
</protein>
<dbReference type="AlphaFoldDB" id="A0A151JH88"/>
<dbReference type="PANTHER" id="PTHR46182">
    <property type="entry name" value="FI19480P1"/>
    <property type="match status" value="1"/>
</dbReference>
<dbReference type="PANTHER" id="PTHR46182:SF2">
    <property type="entry name" value="FI19480P1"/>
    <property type="match status" value="1"/>
</dbReference>
<dbReference type="Proteomes" id="UP000075349">
    <property type="component" value="Unassembled WGS sequence"/>
</dbReference>